<reference evidence="2 3" key="1">
    <citation type="journal article" date="2019" name="bioRxiv">
        <title>Bacteria contribute to plant secondary compound degradation in a generalist herbivore system.</title>
        <authorList>
            <person name="Francoeur C.B."/>
            <person name="Khadempour L."/>
            <person name="Moreira-Soto R.D."/>
            <person name="Gotting K."/>
            <person name="Book A.J."/>
            <person name="Pinto-Tomas A.A."/>
            <person name="Keefover-Ring K."/>
            <person name="Currie C.R."/>
        </authorList>
    </citation>
    <scope>NUCLEOTIDE SEQUENCE [LARGE SCALE GENOMIC DNA]</scope>
    <source>
        <strain evidence="2">Acro-835</strain>
    </source>
</reference>
<protein>
    <recommendedName>
        <fullName evidence="4">Secreted protein</fullName>
    </recommendedName>
</protein>
<feature type="signal peptide" evidence="1">
    <location>
        <begin position="1"/>
        <end position="20"/>
    </location>
</feature>
<name>A0ABX0RG87_9GAMM</name>
<evidence type="ECO:0000256" key="1">
    <source>
        <dbReference type="SAM" id="SignalP"/>
    </source>
</evidence>
<dbReference type="RefSeq" id="WP_167018226.1">
    <property type="nucleotide sequence ID" value="NZ_VWXF01000014.1"/>
</dbReference>
<keyword evidence="3" id="KW-1185">Reference proteome</keyword>
<evidence type="ECO:0000313" key="2">
    <source>
        <dbReference type="EMBL" id="NIF24351.1"/>
    </source>
</evidence>
<sequence>MKKSIWLLPFILITSFSALSSENNTPFLITKSFTIFVDEKCPEGELSCDNVIYHAINRKTHAEITLKGHVINIKPSMDFAGYLFTNGDYQYQLTPSHSVKPDEADMWTLSVWQKRKMLLEENGFPPKNQK</sequence>
<comment type="caution">
    <text evidence="2">The sequence shown here is derived from an EMBL/GenBank/DDBJ whole genome shotgun (WGS) entry which is preliminary data.</text>
</comment>
<organism evidence="2 3">
    <name type="scientific">Candidatus Pantoea multigeneris</name>
    <dbReference type="NCBI Taxonomy" id="2608357"/>
    <lineage>
        <taxon>Bacteria</taxon>
        <taxon>Pseudomonadati</taxon>
        <taxon>Pseudomonadota</taxon>
        <taxon>Gammaproteobacteria</taxon>
        <taxon>Enterobacterales</taxon>
        <taxon>Erwiniaceae</taxon>
        <taxon>Pantoea</taxon>
    </lineage>
</organism>
<dbReference type="Proteomes" id="UP001515683">
    <property type="component" value="Unassembled WGS sequence"/>
</dbReference>
<keyword evidence="1" id="KW-0732">Signal</keyword>
<proteinExistence type="predicted"/>
<gene>
    <name evidence="2" type="ORF">F3J40_22520</name>
</gene>
<accession>A0ABX0RG87</accession>
<feature type="chain" id="PRO_5046678476" description="Secreted protein" evidence="1">
    <location>
        <begin position="21"/>
        <end position="130"/>
    </location>
</feature>
<dbReference type="EMBL" id="VWXF01000014">
    <property type="protein sequence ID" value="NIF24351.1"/>
    <property type="molecule type" value="Genomic_DNA"/>
</dbReference>
<evidence type="ECO:0008006" key="4">
    <source>
        <dbReference type="Google" id="ProtNLM"/>
    </source>
</evidence>
<evidence type="ECO:0000313" key="3">
    <source>
        <dbReference type="Proteomes" id="UP001515683"/>
    </source>
</evidence>